<dbReference type="EMBL" id="JAQIZT010000001">
    <property type="protein sequence ID" value="KAJ7014747.1"/>
    <property type="molecule type" value="Genomic_DNA"/>
</dbReference>
<accession>A0AAD6RTM8</accession>
<dbReference type="AlphaFoldDB" id="A0AAD6RTM8"/>
<protein>
    <submittedName>
        <fullName evidence="1">Uncharacterized protein</fullName>
    </submittedName>
</protein>
<keyword evidence="2" id="KW-1185">Reference proteome</keyword>
<evidence type="ECO:0000313" key="2">
    <source>
        <dbReference type="Proteomes" id="UP001164929"/>
    </source>
</evidence>
<dbReference type="Proteomes" id="UP001164929">
    <property type="component" value="Chromosome 1"/>
</dbReference>
<proteinExistence type="predicted"/>
<sequence>MDTMISQSASLYMSKLAPWKEIDTTHLVLKQKNCSCEVSLQERIKTVLLSANN</sequence>
<reference evidence="1 2" key="1">
    <citation type="journal article" date="2023" name="Mol. Ecol. Resour.">
        <title>Chromosome-level genome assembly of a triploid poplar Populus alba 'Berolinensis'.</title>
        <authorList>
            <person name="Chen S."/>
            <person name="Yu Y."/>
            <person name="Wang X."/>
            <person name="Wang S."/>
            <person name="Zhang T."/>
            <person name="Zhou Y."/>
            <person name="He R."/>
            <person name="Meng N."/>
            <person name="Wang Y."/>
            <person name="Liu W."/>
            <person name="Liu Z."/>
            <person name="Liu J."/>
            <person name="Guo Q."/>
            <person name="Huang H."/>
            <person name="Sederoff R.R."/>
            <person name="Wang G."/>
            <person name="Qu G."/>
            <person name="Chen S."/>
        </authorList>
    </citation>
    <scope>NUCLEOTIDE SEQUENCE [LARGE SCALE GENOMIC DNA]</scope>
    <source>
        <strain evidence="1">SC-2020</strain>
    </source>
</reference>
<name>A0AAD6RTM8_9ROSI</name>
<organism evidence="1 2">
    <name type="scientific">Populus alba x Populus x berolinensis</name>
    <dbReference type="NCBI Taxonomy" id="444605"/>
    <lineage>
        <taxon>Eukaryota</taxon>
        <taxon>Viridiplantae</taxon>
        <taxon>Streptophyta</taxon>
        <taxon>Embryophyta</taxon>
        <taxon>Tracheophyta</taxon>
        <taxon>Spermatophyta</taxon>
        <taxon>Magnoliopsida</taxon>
        <taxon>eudicotyledons</taxon>
        <taxon>Gunneridae</taxon>
        <taxon>Pentapetalae</taxon>
        <taxon>rosids</taxon>
        <taxon>fabids</taxon>
        <taxon>Malpighiales</taxon>
        <taxon>Salicaceae</taxon>
        <taxon>Saliceae</taxon>
        <taxon>Populus</taxon>
    </lineage>
</organism>
<comment type="caution">
    <text evidence="1">The sequence shown here is derived from an EMBL/GenBank/DDBJ whole genome shotgun (WGS) entry which is preliminary data.</text>
</comment>
<gene>
    <name evidence="1" type="ORF">NC653_004141</name>
</gene>
<evidence type="ECO:0000313" key="1">
    <source>
        <dbReference type="EMBL" id="KAJ7014747.1"/>
    </source>
</evidence>